<evidence type="ECO:0000256" key="7">
    <source>
        <dbReference type="RuleBase" id="RU365095"/>
    </source>
</evidence>
<dbReference type="InterPro" id="IPR006148">
    <property type="entry name" value="Glc/Gal-6P_isomerase"/>
</dbReference>
<evidence type="ECO:0000259" key="8">
    <source>
        <dbReference type="Pfam" id="PF01182"/>
    </source>
</evidence>
<evidence type="ECO:0000256" key="2">
    <source>
        <dbReference type="ARBA" id="ARBA00002681"/>
    </source>
</evidence>
<dbReference type="PANTHER" id="PTHR11054:SF0">
    <property type="entry name" value="6-PHOSPHOGLUCONOLACTONASE"/>
    <property type="match status" value="1"/>
</dbReference>
<comment type="similarity">
    <text evidence="4 7">Belongs to the glucosamine/galactosamine-6-phosphate isomerase family. 6-phosphogluconolactonase subfamily.</text>
</comment>
<evidence type="ECO:0000256" key="4">
    <source>
        <dbReference type="ARBA" id="ARBA00010662"/>
    </source>
</evidence>
<comment type="pathway">
    <text evidence="3 7">Carbohydrate degradation; pentose phosphate pathway; D-ribulose 5-phosphate from D-glucose 6-phosphate (oxidative stage): step 2/3.</text>
</comment>
<dbReference type="InterPro" id="IPR005900">
    <property type="entry name" value="6-phosphogluconolactonase_DevB"/>
</dbReference>
<evidence type="ECO:0000313" key="10">
    <source>
        <dbReference type="Proteomes" id="UP001065174"/>
    </source>
</evidence>
<dbReference type="SUPFAM" id="SSF100950">
    <property type="entry name" value="NagB/RpiA/CoA transferase-like"/>
    <property type="match status" value="1"/>
</dbReference>
<keyword evidence="10" id="KW-1185">Reference proteome</keyword>
<evidence type="ECO:0000256" key="1">
    <source>
        <dbReference type="ARBA" id="ARBA00000832"/>
    </source>
</evidence>
<evidence type="ECO:0000313" key="9">
    <source>
        <dbReference type="EMBL" id="UXP31573.1"/>
    </source>
</evidence>
<dbReference type="Gene3D" id="3.40.50.1360">
    <property type="match status" value="1"/>
</dbReference>
<reference evidence="9" key="1">
    <citation type="submission" date="2022-09" db="EMBL/GenBank/DDBJ databases">
        <title>Comparative genomics and taxonomic characterization of three novel marine species of genus Reichenbachiella exhibiting antioxidant and polysaccharide degradation activities.</title>
        <authorList>
            <person name="Muhammad N."/>
            <person name="Lee Y.-J."/>
            <person name="Ko J."/>
            <person name="Kim S.-G."/>
        </authorList>
    </citation>
    <scope>NUCLEOTIDE SEQUENCE</scope>
    <source>
        <strain evidence="9">BKB1-1</strain>
    </source>
</reference>
<organism evidence="9 10">
    <name type="scientific">Reichenbachiella agarivorans</name>
    <dbReference type="NCBI Taxonomy" id="2979464"/>
    <lineage>
        <taxon>Bacteria</taxon>
        <taxon>Pseudomonadati</taxon>
        <taxon>Bacteroidota</taxon>
        <taxon>Cytophagia</taxon>
        <taxon>Cytophagales</taxon>
        <taxon>Reichenbachiellaceae</taxon>
        <taxon>Reichenbachiella</taxon>
    </lineage>
</organism>
<evidence type="ECO:0000256" key="6">
    <source>
        <dbReference type="ARBA" id="ARBA00020337"/>
    </source>
</evidence>
<name>A0ABY6CQE4_9BACT</name>
<dbReference type="RefSeq" id="WP_262309012.1">
    <property type="nucleotide sequence ID" value="NZ_CP106679.1"/>
</dbReference>
<dbReference type="InterPro" id="IPR037171">
    <property type="entry name" value="NagB/RpiA_transferase-like"/>
</dbReference>
<evidence type="ECO:0000256" key="5">
    <source>
        <dbReference type="ARBA" id="ARBA00013198"/>
    </source>
</evidence>
<dbReference type="CDD" id="cd01400">
    <property type="entry name" value="6PGL"/>
    <property type="match status" value="1"/>
</dbReference>
<dbReference type="GO" id="GO:0017057">
    <property type="term" value="F:6-phosphogluconolactonase activity"/>
    <property type="evidence" value="ECO:0007669"/>
    <property type="project" value="UniProtKB-EC"/>
</dbReference>
<protein>
    <recommendedName>
        <fullName evidence="6 7">6-phosphogluconolactonase</fullName>
        <shortName evidence="7">6PGL</shortName>
        <ecNumber evidence="5 7">3.1.1.31</ecNumber>
    </recommendedName>
</protein>
<keyword evidence="7 9" id="KW-0378">Hydrolase</keyword>
<comment type="function">
    <text evidence="2 7">Hydrolysis of 6-phosphogluconolactone to 6-phosphogluconate.</text>
</comment>
<dbReference type="NCBIfam" id="TIGR01198">
    <property type="entry name" value="pgl"/>
    <property type="match status" value="1"/>
</dbReference>
<gene>
    <name evidence="7 9" type="primary">pgl</name>
    <name evidence="9" type="ORF">N6H18_14570</name>
</gene>
<sequence>MKRNNEQQLHIFEQQDTLLSSLADFIVAESKQAITREGRFSLVLSGGSSPKRLYELLASDAYRDQVEWNKVFFFFGDERYVPLTDVQSNYLMAKTALFDPLQIATDHIYAMDTAQTPEEAALCYQQDLEAYFGTKTPHFDIILLGLGDNVHTASLFPYTQLLHEQKAWVKAEYINEVKMNRITLTAPIINQANHIAFLIFGAGKAEAIQSAMSDTLDIDKYPAQLIQPDHGVLHWFLDQDAARLVE</sequence>
<comment type="catalytic activity">
    <reaction evidence="1 7">
        <text>6-phospho-D-glucono-1,5-lactone + H2O = 6-phospho-D-gluconate + H(+)</text>
        <dbReference type="Rhea" id="RHEA:12556"/>
        <dbReference type="ChEBI" id="CHEBI:15377"/>
        <dbReference type="ChEBI" id="CHEBI:15378"/>
        <dbReference type="ChEBI" id="CHEBI:57955"/>
        <dbReference type="ChEBI" id="CHEBI:58759"/>
        <dbReference type="EC" id="3.1.1.31"/>
    </reaction>
</comment>
<dbReference type="EMBL" id="CP106679">
    <property type="protein sequence ID" value="UXP31573.1"/>
    <property type="molecule type" value="Genomic_DNA"/>
</dbReference>
<dbReference type="Pfam" id="PF01182">
    <property type="entry name" value="Glucosamine_iso"/>
    <property type="match status" value="1"/>
</dbReference>
<accession>A0ABY6CQE4</accession>
<dbReference type="EC" id="3.1.1.31" evidence="5 7"/>
<dbReference type="InterPro" id="IPR039104">
    <property type="entry name" value="6PGL"/>
</dbReference>
<dbReference type="PANTHER" id="PTHR11054">
    <property type="entry name" value="6-PHOSPHOGLUCONOLACTONASE"/>
    <property type="match status" value="1"/>
</dbReference>
<feature type="domain" description="Glucosamine/galactosamine-6-phosphate isomerase" evidence="8">
    <location>
        <begin position="14"/>
        <end position="235"/>
    </location>
</feature>
<proteinExistence type="inferred from homology"/>
<dbReference type="Proteomes" id="UP001065174">
    <property type="component" value="Chromosome"/>
</dbReference>
<evidence type="ECO:0000256" key="3">
    <source>
        <dbReference type="ARBA" id="ARBA00004961"/>
    </source>
</evidence>